<reference evidence="2" key="1">
    <citation type="submission" date="2016-10" db="EMBL/GenBank/DDBJ databases">
        <authorList>
            <person name="Varghese N."/>
            <person name="Submissions S."/>
        </authorList>
    </citation>
    <scope>NUCLEOTIDE SEQUENCE [LARGE SCALE GENOMIC DNA]</scope>
    <source>
        <strain evidence="2">DSM 17038</strain>
    </source>
</reference>
<accession>A0A1I2MTP8</accession>
<organism evidence="1 2">
    <name type="scientific">Desulfotruncus arcticus DSM 17038</name>
    <dbReference type="NCBI Taxonomy" id="1121424"/>
    <lineage>
        <taxon>Bacteria</taxon>
        <taxon>Bacillati</taxon>
        <taxon>Bacillota</taxon>
        <taxon>Clostridia</taxon>
        <taxon>Eubacteriales</taxon>
        <taxon>Desulfallaceae</taxon>
        <taxon>Desulfotruncus</taxon>
    </lineage>
</organism>
<name>A0A1I2MTP8_9FIRM</name>
<sequence length="146" mass="16627">MSCNFNGFRFSPVILSSLCVVSHNEERMSVFNLCGHLVMLFRESRIYRNFVHFYLTVTIWIYRCGETAVPEKRKPPVRNWETAINMGYKCSCAAKPQFRCGVSRLCGTTGPPPFSYSLSILSKPYTSRIEMSLDGSMLSILILYAS</sequence>
<protein>
    <submittedName>
        <fullName evidence="1">Uncharacterized protein</fullName>
    </submittedName>
</protein>
<gene>
    <name evidence="1" type="ORF">SAMN05660649_00018</name>
</gene>
<dbReference type="EMBL" id="FOOX01000001">
    <property type="protein sequence ID" value="SFF92471.1"/>
    <property type="molecule type" value="Genomic_DNA"/>
</dbReference>
<evidence type="ECO:0000313" key="2">
    <source>
        <dbReference type="Proteomes" id="UP000199337"/>
    </source>
</evidence>
<proteinExistence type="predicted"/>
<dbReference type="AlphaFoldDB" id="A0A1I2MTP8"/>
<evidence type="ECO:0000313" key="1">
    <source>
        <dbReference type="EMBL" id="SFF92471.1"/>
    </source>
</evidence>
<dbReference type="Proteomes" id="UP000199337">
    <property type="component" value="Unassembled WGS sequence"/>
</dbReference>
<keyword evidence="2" id="KW-1185">Reference proteome</keyword>